<feature type="compositionally biased region" description="Low complexity" evidence="6">
    <location>
        <begin position="193"/>
        <end position="214"/>
    </location>
</feature>
<evidence type="ECO:0000259" key="8">
    <source>
        <dbReference type="PROSITE" id="PS51194"/>
    </source>
</evidence>
<evidence type="ECO:0000256" key="5">
    <source>
        <dbReference type="PROSITE-ProRule" id="PRU00552"/>
    </source>
</evidence>
<dbReference type="GO" id="GO:0003676">
    <property type="term" value="F:nucleic acid binding"/>
    <property type="evidence" value="ECO:0007669"/>
    <property type="project" value="InterPro"/>
</dbReference>
<dbReference type="GeneID" id="94428067"/>
<dbReference type="VEuPathDB" id="ToxoDB:CSUI_004671"/>
<organism evidence="10 11">
    <name type="scientific">Cystoisospora suis</name>
    <dbReference type="NCBI Taxonomy" id="483139"/>
    <lineage>
        <taxon>Eukaryota</taxon>
        <taxon>Sar</taxon>
        <taxon>Alveolata</taxon>
        <taxon>Apicomplexa</taxon>
        <taxon>Conoidasida</taxon>
        <taxon>Coccidia</taxon>
        <taxon>Eucoccidiorida</taxon>
        <taxon>Eimeriorina</taxon>
        <taxon>Sarcocystidae</taxon>
        <taxon>Cystoisospora</taxon>
    </lineage>
</organism>
<feature type="compositionally biased region" description="Basic residues" evidence="6">
    <location>
        <begin position="1"/>
        <end position="11"/>
    </location>
</feature>
<dbReference type="Proteomes" id="UP000221165">
    <property type="component" value="Unassembled WGS sequence"/>
</dbReference>
<dbReference type="InterPro" id="IPR014014">
    <property type="entry name" value="RNA_helicase_DEAD_Q_motif"/>
</dbReference>
<feature type="region of interest" description="Disordered" evidence="6">
    <location>
        <begin position="488"/>
        <end position="509"/>
    </location>
</feature>
<evidence type="ECO:0000259" key="9">
    <source>
        <dbReference type="PROSITE" id="PS51195"/>
    </source>
</evidence>
<dbReference type="GO" id="GO:0005524">
    <property type="term" value="F:ATP binding"/>
    <property type="evidence" value="ECO:0007669"/>
    <property type="project" value="UniProtKB-KW"/>
</dbReference>
<dbReference type="SUPFAM" id="SSF52540">
    <property type="entry name" value="P-loop containing nucleoside triphosphate hydrolases"/>
    <property type="match status" value="2"/>
</dbReference>
<dbReference type="InterPro" id="IPR011545">
    <property type="entry name" value="DEAD/DEAH_box_helicase_dom"/>
</dbReference>
<evidence type="ECO:0000256" key="1">
    <source>
        <dbReference type="ARBA" id="ARBA00022741"/>
    </source>
</evidence>
<evidence type="ECO:0000313" key="10">
    <source>
        <dbReference type="EMBL" id="PHJ21490.1"/>
    </source>
</evidence>
<feature type="region of interest" description="Disordered" evidence="6">
    <location>
        <begin position="332"/>
        <end position="409"/>
    </location>
</feature>
<feature type="compositionally biased region" description="Acidic residues" evidence="6">
    <location>
        <begin position="358"/>
        <end position="368"/>
    </location>
</feature>
<feature type="non-terminal residue" evidence="10">
    <location>
        <position position="972"/>
    </location>
</feature>
<dbReference type="Gene3D" id="3.40.50.300">
    <property type="entry name" value="P-loop containing nucleotide triphosphate hydrolases"/>
    <property type="match status" value="2"/>
</dbReference>
<feature type="domain" description="Helicase ATP-binding" evidence="7">
    <location>
        <begin position="289"/>
        <end position="615"/>
    </location>
</feature>
<keyword evidence="11" id="KW-1185">Reference proteome</keyword>
<dbReference type="PROSITE" id="PS51192">
    <property type="entry name" value="HELICASE_ATP_BIND_1"/>
    <property type="match status" value="1"/>
</dbReference>
<feature type="domain" description="Helicase C-terminal" evidence="8">
    <location>
        <begin position="722"/>
        <end position="899"/>
    </location>
</feature>
<dbReference type="GO" id="GO:0005829">
    <property type="term" value="C:cytosol"/>
    <property type="evidence" value="ECO:0007669"/>
    <property type="project" value="TreeGrafter"/>
</dbReference>
<keyword evidence="3 10" id="KW-0347">Helicase</keyword>
<dbReference type="PROSITE" id="PS51194">
    <property type="entry name" value="HELICASE_CTER"/>
    <property type="match status" value="1"/>
</dbReference>
<accession>A0A2C6KLY9</accession>
<dbReference type="GO" id="GO:0016787">
    <property type="term" value="F:hydrolase activity"/>
    <property type="evidence" value="ECO:0007669"/>
    <property type="project" value="UniProtKB-KW"/>
</dbReference>
<dbReference type="PANTHER" id="PTHR47959">
    <property type="entry name" value="ATP-DEPENDENT RNA HELICASE RHLE-RELATED"/>
    <property type="match status" value="1"/>
</dbReference>
<dbReference type="Pfam" id="PF00271">
    <property type="entry name" value="Helicase_C"/>
    <property type="match status" value="1"/>
</dbReference>
<dbReference type="GO" id="GO:0003724">
    <property type="term" value="F:RNA helicase activity"/>
    <property type="evidence" value="ECO:0007669"/>
    <property type="project" value="InterPro"/>
</dbReference>
<dbReference type="InterPro" id="IPR027417">
    <property type="entry name" value="P-loop_NTPase"/>
</dbReference>
<dbReference type="RefSeq" id="XP_067923172.1">
    <property type="nucleotide sequence ID" value="XM_068064856.1"/>
</dbReference>
<feature type="compositionally biased region" description="Polar residues" evidence="6">
    <location>
        <begin position="378"/>
        <end position="391"/>
    </location>
</feature>
<dbReference type="SMART" id="SM00490">
    <property type="entry name" value="HELICc"/>
    <property type="match status" value="1"/>
</dbReference>
<feature type="short sequence motif" description="Q motif" evidence="5">
    <location>
        <begin position="257"/>
        <end position="285"/>
    </location>
</feature>
<evidence type="ECO:0000256" key="4">
    <source>
        <dbReference type="ARBA" id="ARBA00022840"/>
    </source>
</evidence>
<feature type="domain" description="DEAD-box RNA helicase Q" evidence="9">
    <location>
        <begin position="257"/>
        <end position="285"/>
    </location>
</feature>
<keyword evidence="2" id="KW-0378">Hydrolase</keyword>
<dbReference type="CDD" id="cd18787">
    <property type="entry name" value="SF2_C_DEAD"/>
    <property type="match status" value="1"/>
</dbReference>
<feature type="compositionally biased region" description="Polar residues" evidence="6">
    <location>
        <begin position="100"/>
        <end position="114"/>
    </location>
</feature>
<name>A0A2C6KLY9_9APIC</name>
<evidence type="ECO:0000259" key="7">
    <source>
        <dbReference type="PROSITE" id="PS51192"/>
    </source>
</evidence>
<reference evidence="10 11" key="1">
    <citation type="journal article" date="2017" name="Int. J. Parasitol.">
        <title>The genome of the protozoan parasite Cystoisospora suis and a reverse vaccinology approach to identify vaccine candidates.</title>
        <authorList>
            <person name="Palmieri N."/>
            <person name="Shrestha A."/>
            <person name="Ruttkowski B."/>
            <person name="Beck T."/>
            <person name="Vogl C."/>
            <person name="Tomley F."/>
            <person name="Blake D.P."/>
            <person name="Joachim A."/>
        </authorList>
    </citation>
    <scope>NUCLEOTIDE SEQUENCE [LARGE SCALE GENOMIC DNA]</scope>
    <source>
        <strain evidence="10 11">Wien I</strain>
    </source>
</reference>
<feature type="region of interest" description="Disordered" evidence="6">
    <location>
        <begin position="55"/>
        <end position="229"/>
    </location>
</feature>
<keyword evidence="1" id="KW-0547">Nucleotide-binding</keyword>
<evidence type="ECO:0000256" key="2">
    <source>
        <dbReference type="ARBA" id="ARBA00022801"/>
    </source>
</evidence>
<dbReference type="InterPro" id="IPR050079">
    <property type="entry name" value="DEAD_box_RNA_helicase"/>
</dbReference>
<feature type="compositionally biased region" description="Basic and acidic residues" evidence="6">
    <location>
        <begin position="126"/>
        <end position="150"/>
    </location>
</feature>
<proteinExistence type="predicted"/>
<comment type="caution">
    <text evidence="10">The sequence shown here is derived from an EMBL/GenBank/DDBJ whole genome shotgun (WGS) entry which is preliminary data.</text>
</comment>
<dbReference type="EMBL" id="MIGC01002213">
    <property type="protein sequence ID" value="PHJ21490.1"/>
    <property type="molecule type" value="Genomic_DNA"/>
</dbReference>
<evidence type="ECO:0000256" key="6">
    <source>
        <dbReference type="SAM" id="MobiDB-lite"/>
    </source>
</evidence>
<keyword evidence="4" id="KW-0067">ATP-binding</keyword>
<dbReference type="PANTHER" id="PTHR47959:SF1">
    <property type="entry name" value="ATP-DEPENDENT RNA HELICASE DBPA"/>
    <property type="match status" value="1"/>
</dbReference>
<gene>
    <name evidence="10" type="ORF">CSUI_004671</name>
</gene>
<feature type="compositionally biased region" description="Polar residues" evidence="6">
    <location>
        <begin position="151"/>
        <end position="160"/>
    </location>
</feature>
<dbReference type="SMART" id="SM00487">
    <property type="entry name" value="DEXDc"/>
    <property type="match status" value="1"/>
</dbReference>
<dbReference type="InterPro" id="IPR001650">
    <property type="entry name" value="Helicase_C-like"/>
</dbReference>
<evidence type="ECO:0000313" key="11">
    <source>
        <dbReference type="Proteomes" id="UP000221165"/>
    </source>
</evidence>
<dbReference type="Pfam" id="PF00270">
    <property type="entry name" value="DEAD"/>
    <property type="match status" value="1"/>
</dbReference>
<evidence type="ECO:0000256" key="3">
    <source>
        <dbReference type="ARBA" id="ARBA00022806"/>
    </source>
</evidence>
<feature type="region of interest" description="Disordered" evidence="6">
    <location>
        <begin position="1"/>
        <end position="40"/>
    </location>
</feature>
<dbReference type="PROSITE" id="PS51195">
    <property type="entry name" value="Q_MOTIF"/>
    <property type="match status" value="1"/>
</dbReference>
<protein>
    <submittedName>
        <fullName evidence="10">Dead deah box helicase domain-containing protein</fullName>
    </submittedName>
</protein>
<dbReference type="OrthoDB" id="4310724at2759"/>
<feature type="compositionally biased region" description="Basic residues" evidence="6">
    <location>
        <begin position="337"/>
        <end position="346"/>
    </location>
</feature>
<sequence length="972" mass="106010">MRKAKVFRSKGKGNGAPSPSSSSRECRKVQKSSSTWRPTELDAWTFRECQMEGMAELEEMDGGSALIISPSFDSELSTISSGESPKEKRRKKEKGKGRETPNSSEELSGTSPVTSDCAAAVPLGADDSKSKDARRAPRADREKKGDKQTRDSGQVASSQVDKVRGAIVKKRKKTSSESRTAPPVANGASSALSACSPQSANDSSSSSSALTVGSLPPDRPTEISLTGGGCSLEDATEHWRHVVELREALPLWCSAVDEESLDLLHPAILRSLYDNRFVRPTPIQKAVLLPSLRDRKDIVGAAETGSGKTLAYGVPIVCNLLSQMLRRAEKELEKKTMSKTRKRKRGAPSGEELTGETLELDLIPDEAAELTRSDDENNNSGRCATEMTQTADRAGKASPLSTSQRGKAEGPECLVVVPSRELALQVQRHLAVLCAHTPIALICLVGGLAVQKQLRQIGRLSPSIVIATPGRLFSVIQEARAFVSRLNSSSPRISLGGPDGDSSPHTSSALVSADGMLDEPVGPPAFFGTSRQGLVARAHMFMANFEKLRFVVLDEADHLMQEGGFREMRDLLDAVYGPSPNPCSNTKKTPRSPGGIAHVVGRQRSIQTFVFSATLAIGPGGETKDKRGYKQKNRNLKPMELLMECVRLRKKQLCIVDFTRGKKNRQDGPGELSRWDENEDRDYQAVTLGDTENTATEGGPVKLPEGLTVTCVKAAAEEKELYLGLFLLTLFSKRADSRLKAIVFVNSISYVYRLDPILSLMLRRGRDGTGADPGSPMDASLLTAEVVGLHSNLQQKQRLKRLERFQKAPRGVLVCTDVASRGLDLREVREVVHFQTPRSAAVFVHRSGRTARAGDPGEVVCVCEPKEIPDWLRVLKPLQIQLSNLDQPQCMRASSRAYSQLSKVKRILALAAEVDSAGRQKLKQRRADAWLRKSAQAADIMLDDAASDEEEKADRAMRARRMKHVANEISQV</sequence>
<dbReference type="InterPro" id="IPR014001">
    <property type="entry name" value="Helicase_ATP-bd"/>
</dbReference>
<dbReference type="AlphaFoldDB" id="A0A2C6KLY9"/>